<name>A0A6C0RHX4_9BACT</name>
<dbReference type="RefSeq" id="WP_163348596.1">
    <property type="nucleotide sequence ID" value="NZ_CP048409.1"/>
</dbReference>
<feature type="chain" id="PRO_5025589336" evidence="1">
    <location>
        <begin position="21"/>
        <end position="523"/>
    </location>
</feature>
<keyword evidence="3" id="KW-0378">Hydrolase</keyword>
<dbReference type="PANTHER" id="PTHR12147">
    <property type="entry name" value="METALLOPEPTIDASE M28 FAMILY MEMBER"/>
    <property type="match status" value="1"/>
</dbReference>
<dbReference type="SUPFAM" id="SSF53187">
    <property type="entry name" value="Zn-dependent exopeptidases"/>
    <property type="match status" value="1"/>
</dbReference>
<proteinExistence type="predicted"/>
<dbReference type="CDD" id="cd03877">
    <property type="entry name" value="M28_like"/>
    <property type="match status" value="1"/>
</dbReference>
<dbReference type="InterPro" id="IPR045175">
    <property type="entry name" value="M28_fam"/>
</dbReference>
<dbReference type="InterPro" id="IPR007484">
    <property type="entry name" value="Peptidase_M28"/>
</dbReference>
<reference evidence="3 4" key="1">
    <citation type="submission" date="2020-02" db="EMBL/GenBank/DDBJ databases">
        <title>Genome sequencing for Draconibacterium sp. strain M1.</title>
        <authorList>
            <person name="Park S.-J."/>
        </authorList>
    </citation>
    <scope>NUCLEOTIDE SEQUENCE [LARGE SCALE GENOMIC DNA]</scope>
    <source>
        <strain evidence="3 4">M1</strain>
    </source>
</reference>
<dbReference type="PROSITE" id="PS00018">
    <property type="entry name" value="EF_HAND_1"/>
    <property type="match status" value="1"/>
</dbReference>
<dbReference type="Gene3D" id="3.50.30.30">
    <property type="match status" value="1"/>
</dbReference>
<evidence type="ECO:0000313" key="3">
    <source>
        <dbReference type="EMBL" id="QIA09626.1"/>
    </source>
</evidence>
<keyword evidence="4" id="KW-1185">Reference proteome</keyword>
<dbReference type="PANTHER" id="PTHR12147:SF26">
    <property type="entry name" value="PEPTIDASE M28 DOMAIN-CONTAINING PROTEIN"/>
    <property type="match status" value="1"/>
</dbReference>
<sequence length="523" mass="57661">MNAKLLFTLFCVAVSFLAKAQKKELQTITENDLRAHLEFIASDNMRGRDFFTDVPGLDLAADYLKAQCLKMGLKPGVEGYFQTIEMEAVTPDSEQTLLSLEDENGKTTYETKNIFSLGGPAKNDTISGNIVFAGYGWYNEDTKYNDTKDLDLKGKIVLVMTRTLEQVKAGADPEMDIEMKKMSRAMMGGAKALVLVNDPMNPNTGYIESIRKYATGGSLQLKGAKGTFRIPIRLIFGTEELGDKILEASGKTLAGLQKEINESEKPKSFALNNLTSEIRLVKSTQKIQGKNVIAVVEGSDPKLKNECIVFSAHYDHLGVDGEGAIYNGADDNGTGTVALLEIAEAFQSMKKKPKRSIVFAWVTGEEKGLLGSDYYSQNPVFPMANTLADINLDMVGRSAEKEPEVLDSGSKTLAGPNGLYIISGKQSTELMNLSDAVCKDLGLIPSDELTKAFLTRSDYYHFYKNGVPILGLSTGLHDDYHQITDELDKIDYTKMKRVTQYAFSVAYKLANQRKRLVVDKPIK</sequence>
<dbReference type="EMBL" id="CP048409">
    <property type="protein sequence ID" value="QIA09626.1"/>
    <property type="molecule type" value="Genomic_DNA"/>
</dbReference>
<feature type="domain" description="Peptidase M28" evidence="2">
    <location>
        <begin position="291"/>
        <end position="503"/>
    </location>
</feature>
<dbReference type="AlphaFoldDB" id="A0A6C0RHX4"/>
<protein>
    <submittedName>
        <fullName evidence="3">M20/M25/M40 family metallo-hydrolase</fullName>
    </submittedName>
</protein>
<dbReference type="Pfam" id="PF04389">
    <property type="entry name" value="Peptidase_M28"/>
    <property type="match status" value="1"/>
</dbReference>
<dbReference type="InterPro" id="IPR046450">
    <property type="entry name" value="PA_dom_sf"/>
</dbReference>
<dbReference type="GO" id="GO:0006508">
    <property type="term" value="P:proteolysis"/>
    <property type="evidence" value="ECO:0007669"/>
    <property type="project" value="InterPro"/>
</dbReference>
<gene>
    <name evidence="3" type="ORF">G0Q07_18765</name>
</gene>
<dbReference type="Gene3D" id="3.40.630.10">
    <property type="entry name" value="Zn peptidases"/>
    <property type="match status" value="1"/>
</dbReference>
<dbReference type="InterPro" id="IPR018247">
    <property type="entry name" value="EF_Hand_1_Ca_BS"/>
</dbReference>
<organism evidence="3 4">
    <name type="scientific">Draconibacterium halophilum</name>
    <dbReference type="NCBI Taxonomy" id="2706887"/>
    <lineage>
        <taxon>Bacteria</taxon>
        <taxon>Pseudomonadati</taxon>
        <taxon>Bacteroidota</taxon>
        <taxon>Bacteroidia</taxon>
        <taxon>Marinilabiliales</taxon>
        <taxon>Prolixibacteraceae</taxon>
        <taxon>Draconibacterium</taxon>
    </lineage>
</organism>
<dbReference type="KEGG" id="drc:G0Q07_18765"/>
<dbReference type="GO" id="GO:0008235">
    <property type="term" value="F:metalloexopeptidase activity"/>
    <property type="evidence" value="ECO:0007669"/>
    <property type="project" value="InterPro"/>
</dbReference>
<evidence type="ECO:0000259" key="2">
    <source>
        <dbReference type="Pfam" id="PF04389"/>
    </source>
</evidence>
<dbReference type="Proteomes" id="UP000474630">
    <property type="component" value="Chromosome"/>
</dbReference>
<dbReference type="SUPFAM" id="SSF52025">
    <property type="entry name" value="PA domain"/>
    <property type="match status" value="1"/>
</dbReference>
<keyword evidence="1" id="KW-0732">Signal</keyword>
<evidence type="ECO:0000256" key="1">
    <source>
        <dbReference type="SAM" id="SignalP"/>
    </source>
</evidence>
<evidence type="ECO:0000313" key="4">
    <source>
        <dbReference type="Proteomes" id="UP000474630"/>
    </source>
</evidence>
<accession>A0A6C0RHX4</accession>
<feature type="signal peptide" evidence="1">
    <location>
        <begin position="1"/>
        <end position="20"/>
    </location>
</feature>